<dbReference type="AlphaFoldDB" id="A0A4P6ZWK1"/>
<dbReference type="KEGG" id="panc:E2636_04525"/>
<dbReference type="Gene3D" id="3.30.70.100">
    <property type="match status" value="1"/>
</dbReference>
<dbReference type="Pfam" id="PF03992">
    <property type="entry name" value="ABM"/>
    <property type="match status" value="1"/>
</dbReference>
<keyword evidence="2" id="KW-0560">Oxidoreductase</keyword>
<dbReference type="GO" id="GO:0004497">
    <property type="term" value="F:monooxygenase activity"/>
    <property type="evidence" value="ECO:0007669"/>
    <property type="project" value="UniProtKB-KW"/>
</dbReference>
<dbReference type="InterPro" id="IPR050404">
    <property type="entry name" value="Heme-degrading_MO"/>
</dbReference>
<keyword evidence="2" id="KW-0503">Monooxygenase</keyword>
<dbReference type="PROSITE" id="PS51725">
    <property type="entry name" value="ABM"/>
    <property type="match status" value="1"/>
</dbReference>
<dbReference type="RefSeq" id="WP_134209159.1">
    <property type="nucleotide sequence ID" value="NZ_CP038015.1"/>
</dbReference>
<dbReference type="PANTHER" id="PTHR34474:SF2">
    <property type="entry name" value="SIGNAL TRANSDUCTION PROTEIN TRAP"/>
    <property type="match status" value="1"/>
</dbReference>
<reference evidence="2 3" key="1">
    <citation type="submission" date="2019-03" db="EMBL/GenBank/DDBJ databases">
        <title>Complete genome sequence of Paenisporosarcina antarctica CGMCC 1.6503T.</title>
        <authorList>
            <person name="Rong J.-C."/>
            <person name="Chi N.-Y."/>
            <person name="Zhang Q.-F."/>
        </authorList>
    </citation>
    <scope>NUCLEOTIDE SEQUENCE [LARGE SCALE GENOMIC DNA]</scope>
    <source>
        <strain evidence="2 3">CGMCC 1.6503</strain>
    </source>
</reference>
<protein>
    <submittedName>
        <fullName evidence="2">Antibiotic biosynthesis monooxygenase</fullName>
    </submittedName>
</protein>
<accession>A0A4P6ZWK1</accession>
<evidence type="ECO:0000313" key="2">
    <source>
        <dbReference type="EMBL" id="QBP40438.1"/>
    </source>
</evidence>
<evidence type="ECO:0000259" key="1">
    <source>
        <dbReference type="PROSITE" id="PS51725"/>
    </source>
</evidence>
<dbReference type="PANTHER" id="PTHR34474">
    <property type="entry name" value="SIGNAL TRANSDUCTION PROTEIN TRAP"/>
    <property type="match status" value="1"/>
</dbReference>
<name>A0A4P6ZWK1_9BACL</name>
<evidence type="ECO:0000313" key="3">
    <source>
        <dbReference type="Proteomes" id="UP000294292"/>
    </source>
</evidence>
<dbReference type="OrthoDB" id="2352283at2"/>
<organism evidence="2 3">
    <name type="scientific">Paenisporosarcina antarctica</name>
    <dbReference type="NCBI Taxonomy" id="417367"/>
    <lineage>
        <taxon>Bacteria</taxon>
        <taxon>Bacillati</taxon>
        <taxon>Bacillota</taxon>
        <taxon>Bacilli</taxon>
        <taxon>Bacillales</taxon>
        <taxon>Caryophanaceae</taxon>
        <taxon>Paenisporosarcina</taxon>
    </lineage>
</organism>
<dbReference type="InterPro" id="IPR007138">
    <property type="entry name" value="ABM_dom"/>
</dbReference>
<feature type="domain" description="ABM" evidence="1">
    <location>
        <begin position="66"/>
        <end position="154"/>
    </location>
</feature>
<dbReference type="Proteomes" id="UP000294292">
    <property type="component" value="Chromosome"/>
</dbReference>
<dbReference type="SUPFAM" id="SSF54909">
    <property type="entry name" value="Dimeric alpha+beta barrel"/>
    <property type="match status" value="1"/>
</dbReference>
<sequence length="173" mass="19590">MNIYLTSGTPEFMNSLKEKHVGENLFVLHGEGNAVLLHESTSETFFQTPRKYEVIDASGELSDQGYFVFNNIPVTDEGRPIFEHRFNNRARAIENEPGFIAIRVLRPIGSDTYIILTEWTGPSSFIAWQTSQAYNKAHEKRGTGDGIDKRPNIFSSASYVTTYSTEKKDEESQ</sequence>
<keyword evidence="3" id="KW-1185">Reference proteome</keyword>
<proteinExistence type="predicted"/>
<dbReference type="EMBL" id="CP038015">
    <property type="protein sequence ID" value="QBP40438.1"/>
    <property type="molecule type" value="Genomic_DNA"/>
</dbReference>
<gene>
    <name evidence="2" type="ORF">E2636_04525</name>
</gene>
<dbReference type="InterPro" id="IPR011008">
    <property type="entry name" value="Dimeric_a/b-barrel"/>
</dbReference>